<feature type="transmembrane region" description="Helical" evidence="1">
    <location>
        <begin position="206"/>
        <end position="236"/>
    </location>
</feature>
<feature type="transmembrane region" description="Helical" evidence="1">
    <location>
        <begin position="125"/>
        <end position="146"/>
    </location>
</feature>
<evidence type="ECO:0008006" key="4">
    <source>
        <dbReference type="Google" id="ProtNLM"/>
    </source>
</evidence>
<evidence type="ECO:0000256" key="1">
    <source>
        <dbReference type="SAM" id="Phobius"/>
    </source>
</evidence>
<feature type="transmembrane region" description="Helical" evidence="1">
    <location>
        <begin position="363"/>
        <end position="381"/>
    </location>
</feature>
<feature type="transmembrane region" description="Helical" evidence="1">
    <location>
        <begin position="29"/>
        <end position="48"/>
    </location>
</feature>
<sequence>MLESGALKKSWGWKGLVRLGHRLGAWAHVHWKALTVIAWVCLCAWFLIERWNAIHWLALNDTDDNMRFLQVRDWLAGQGWYDLRQHRLDPPNGANIHWSRIVDLPLAALMLFFRAFMDVGQADRLGAGLAPLLPLLPAMLALGFVMRRLVGGNSWCIAIFAPLSAGMALSMFMPMRVDHHGWQLAMTLVALAGLADHRAARGGLVAGIASAISVAIGMEMIVYLAATGGVIALRWVADARQVCRMQTYALGLAGGVGFGFLVFASHDNRAPVCDALSPVWLSILAVAGAGMVLLSLLPLRSWQARLTAGGVVALFLAAGAWLVWPQCLSGAYQISPELNRLWLDNIREAKPIYKQSEDVVRPLLALPIPGILVSIVACFLYRREPGRFWPWLTVALLSVFSFVLLFWQTRAAPAAQLLAIPGVAAFAYSCLSALFFTKRTGMRLAALAGVVLVAGVFGAYELTLSFDKAKPGTRRQIVRSASAKCRTLPALEPLNRLPPATIFTMVDLGPRILAVTHHSAIAGPYHRNEKAILDIHHAFDGPPEGFRLIARARGASYLLICPNFPEGTVYQARSPKGFYAQMAKGKVPAWLSPVDLGEGLPYKLYRIER</sequence>
<proteinExistence type="predicted"/>
<evidence type="ECO:0000313" key="3">
    <source>
        <dbReference type="Proteomes" id="UP000575068"/>
    </source>
</evidence>
<dbReference type="Proteomes" id="UP000575068">
    <property type="component" value="Unassembled WGS sequence"/>
</dbReference>
<accession>A0A840HUI0</accession>
<feature type="transmembrane region" description="Helical" evidence="1">
    <location>
        <begin position="388"/>
        <end position="408"/>
    </location>
</feature>
<dbReference type="EMBL" id="JACHOV010000006">
    <property type="protein sequence ID" value="MBB4641593.1"/>
    <property type="molecule type" value="Genomic_DNA"/>
</dbReference>
<organism evidence="2 3">
    <name type="scientific">Rhizorhapis suberifaciens</name>
    <name type="common">corky root of lettuce</name>
    <dbReference type="NCBI Taxonomy" id="13656"/>
    <lineage>
        <taxon>Bacteria</taxon>
        <taxon>Pseudomonadati</taxon>
        <taxon>Pseudomonadota</taxon>
        <taxon>Alphaproteobacteria</taxon>
        <taxon>Sphingomonadales</taxon>
        <taxon>Sphingomonadaceae</taxon>
        <taxon>Rhizorhapis</taxon>
    </lineage>
</organism>
<feature type="transmembrane region" description="Helical" evidence="1">
    <location>
        <begin position="278"/>
        <end position="299"/>
    </location>
</feature>
<name>A0A840HUI0_9SPHN</name>
<feature type="transmembrane region" description="Helical" evidence="1">
    <location>
        <begin position="152"/>
        <end position="172"/>
    </location>
</feature>
<keyword evidence="1" id="KW-0812">Transmembrane</keyword>
<feature type="transmembrane region" description="Helical" evidence="1">
    <location>
        <begin position="96"/>
        <end position="113"/>
    </location>
</feature>
<gene>
    <name evidence="2" type="ORF">HNQ99_001902</name>
</gene>
<feature type="transmembrane region" description="Helical" evidence="1">
    <location>
        <begin position="248"/>
        <end position="266"/>
    </location>
</feature>
<comment type="caution">
    <text evidence="2">The sequence shown here is derived from an EMBL/GenBank/DDBJ whole genome shotgun (WGS) entry which is preliminary data.</text>
</comment>
<feature type="transmembrane region" description="Helical" evidence="1">
    <location>
        <begin position="444"/>
        <end position="466"/>
    </location>
</feature>
<keyword evidence="1" id="KW-1133">Transmembrane helix</keyword>
<keyword evidence="3" id="KW-1185">Reference proteome</keyword>
<dbReference type="AlphaFoldDB" id="A0A840HUI0"/>
<reference evidence="2 3" key="1">
    <citation type="submission" date="2020-08" db="EMBL/GenBank/DDBJ databases">
        <title>Genomic Encyclopedia of Type Strains, Phase IV (KMG-IV): sequencing the most valuable type-strain genomes for metagenomic binning, comparative biology and taxonomic classification.</title>
        <authorList>
            <person name="Goeker M."/>
        </authorList>
    </citation>
    <scope>NUCLEOTIDE SEQUENCE [LARGE SCALE GENOMIC DNA]</scope>
    <source>
        <strain evidence="2 3">DSM 7465</strain>
    </source>
</reference>
<protein>
    <recommendedName>
        <fullName evidence="4">AcrB/AcrD/AcrF family protein</fullName>
    </recommendedName>
</protein>
<feature type="transmembrane region" description="Helical" evidence="1">
    <location>
        <begin position="306"/>
        <end position="324"/>
    </location>
</feature>
<feature type="transmembrane region" description="Helical" evidence="1">
    <location>
        <begin position="414"/>
        <end position="437"/>
    </location>
</feature>
<keyword evidence="1" id="KW-0472">Membrane</keyword>
<dbReference type="RefSeq" id="WP_246414840.1">
    <property type="nucleotide sequence ID" value="NZ_JACHOV010000006.1"/>
</dbReference>
<evidence type="ECO:0000313" key="2">
    <source>
        <dbReference type="EMBL" id="MBB4641593.1"/>
    </source>
</evidence>